<dbReference type="STRING" id="1123231.SAMN02745189_00515"/>
<dbReference type="AlphaFoldDB" id="A0A1M7BMY3"/>
<comment type="similarity">
    <text evidence="5">Belongs to the HrcA family.</text>
</comment>
<evidence type="ECO:0000313" key="7">
    <source>
        <dbReference type="EMBL" id="SHL56273.1"/>
    </source>
</evidence>
<keyword evidence="8" id="KW-1185">Reference proteome</keyword>
<evidence type="ECO:0000256" key="5">
    <source>
        <dbReference type="HAMAP-Rule" id="MF_00081"/>
    </source>
</evidence>
<dbReference type="PANTHER" id="PTHR34824:SF1">
    <property type="entry name" value="HEAT-INDUCIBLE TRANSCRIPTION REPRESSOR HRCA"/>
    <property type="match status" value="1"/>
</dbReference>
<evidence type="ECO:0000256" key="2">
    <source>
        <dbReference type="ARBA" id="ARBA00023015"/>
    </source>
</evidence>
<evidence type="ECO:0000313" key="8">
    <source>
        <dbReference type="Proteomes" id="UP000184206"/>
    </source>
</evidence>
<name>A0A1M7BMY3_9BACL</name>
<keyword evidence="4 5" id="KW-0804">Transcription</keyword>
<dbReference type="InterPro" id="IPR036388">
    <property type="entry name" value="WH-like_DNA-bd_sf"/>
</dbReference>
<organism evidence="7 8">
    <name type="scientific">Lacicoccus alkaliphilus DSM 16010</name>
    <dbReference type="NCBI Taxonomy" id="1123231"/>
    <lineage>
        <taxon>Bacteria</taxon>
        <taxon>Bacillati</taxon>
        <taxon>Bacillota</taxon>
        <taxon>Bacilli</taxon>
        <taxon>Bacillales</taxon>
        <taxon>Salinicoccaceae</taxon>
        <taxon>Lacicoccus</taxon>
    </lineage>
</organism>
<proteinExistence type="inferred from homology"/>
<evidence type="ECO:0000256" key="3">
    <source>
        <dbReference type="ARBA" id="ARBA00023016"/>
    </source>
</evidence>
<feature type="domain" description="Heat-inducible transcription repressor HrcA C-terminal" evidence="6">
    <location>
        <begin position="103"/>
        <end position="313"/>
    </location>
</feature>
<dbReference type="Gene3D" id="1.10.10.10">
    <property type="entry name" value="Winged helix-like DNA-binding domain superfamily/Winged helix DNA-binding domain"/>
    <property type="match status" value="1"/>
</dbReference>
<dbReference type="InterPro" id="IPR021153">
    <property type="entry name" value="HrcA_C"/>
</dbReference>
<dbReference type="EMBL" id="FRCF01000002">
    <property type="protein sequence ID" value="SHL56273.1"/>
    <property type="molecule type" value="Genomic_DNA"/>
</dbReference>
<dbReference type="PIRSF" id="PIRSF005485">
    <property type="entry name" value="HrcA"/>
    <property type="match status" value="1"/>
</dbReference>
<dbReference type="GO" id="GO:0003677">
    <property type="term" value="F:DNA binding"/>
    <property type="evidence" value="ECO:0007669"/>
    <property type="project" value="InterPro"/>
</dbReference>
<dbReference type="Pfam" id="PF01628">
    <property type="entry name" value="HrcA"/>
    <property type="match status" value="1"/>
</dbReference>
<keyword evidence="3 5" id="KW-0346">Stress response</keyword>
<dbReference type="SUPFAM" id="SSF55781">
    <property type="entry name" value="GAF domain-like"/>
    <property type="match status" value="1"/>
</dbReference>
<sequence length="328" mass="36731">MLTKRQELILFLIVDEFLAAMVPVSSKQIIQKYRLDISSATVRNEMVKLEASGFLTKPHTSAGRMPSREALKFYIGKLSEKLDHESYTEPVPLNVNNHHNPEDLSRGTAAKISALTNHLTGVSFTGKDETVKGVYFTPLNEGILLVIIVLESGDIKEIPVRMDYSVSLETLKILTNYFNQTVVDTPLQELSDLLRTSLKDTALEYTINSVADSIRADLDQPRKFSGYSGFNHLIQQISENTDTLRALYDDLEADQLDKIIDITENDGVDIYLGDELPEDYHSISIITTNFKLAGFDGNLMIIGPEMMGYKKVIRLLHAINNQSTKGSE</sequence>
<evidence type="ECO:0000256" key="4">
    <source>
        <dbReference type="ARBA" id="ARBA00023163"/>
    </source>
</evidence>
<dbReference type="InterPro" id="IPR002571">
    <property type="entry name" value="HrcA"/>
</dbReference>
<gene>
    <name evidence="5" type="primary">hrcA</name>
    <name evidence="7" type="ORF">SAMN02745189_00515</name>
</gene>
<dbReference type="InterPro" id="IPR036390">
    <property type="entry name" value="WH_DNA-bd_sf"/>
</dbReference>
<dbReference type="HAMAP" id="MF_00081">
    <property type="entry name" value="HrcA"/>
    <property type="match status" value="1"/>
</dbReference>
<dbReference type="Proteomes" id="UP000184206">
    <property type="component" value="Unassembled WGS sequence"/>
</dbReference>
<comment type="function">
    <text evidence="5">Negative regulator of class I heat shock genes (grpE-dnaK-dnaJ and groELS operons). Prevents heat-shock induction of these operons.</text>
</comment>
<dbReference type="PANTHER" id="PTHR34824">
    <property type="entry name" value="HEAT-INDUCIBLE TRANSCRIPTION REPRESSOR HRCA"/>
    <property type="match status" value="1"/>
</dbReference>
<dbReference type="InterPro" id="IPR029016">
    <property type="entry name" value="GAF-like_dom_sf"/>
</dbReference>
<keyword evidence="2 5" id="KW-0805">Transcription regulation</keyword>
<dbReference type="Gene3D" id="3.30.450.40">
    <property type="match status" value="1"/>
</dbReference>
<dbReference type="SUPFAM" id="SSF46785">
    <property type="entry name" value="Winged helix' DNA-binding domain"/>
    <property type="match status" value="1"/>
</dbReference>
<dbReference type="OrthoDB" id="9783139at2"/>
<dbReference type="NCBIfam" id="TIGR00331">
    <property type="entry name" value="hrcA"/>
    <property type="match status" value="1"/>
</dbReference>
<evidence type="ECO:0000256" key="1">
    <source>
        <dbReference type="ARBA" id="ARBA00022491"/>
    </source>
</evidence>
<evidence type="ECO:0000259" key="6">
    <source>
        <dbReference type="Pfam" id="PF01628"/>
    </source>
</evidence>
<keyword evidence="1 5" id="KW-0678">Repressor</keyword>
<protein>
    <recommendedName>
        <fullName evidence="5">Heat-inducible transcription repressor HrcA</fullName>
    </recommendedName>
</protein>
<dbReference type="Gene3D" id="3.30.390.60">
    <property type="entry name" value="Heat-inducible transcription repressor hrca homolog, domain 3"/>
    <property type="match status" value="1"/>
</dbReference>
<dbReference type="RefSeq" id="WP_072707978.1">
    <property type="nucleotide sequence ID" value="NZ_FRCF01000002.1"/>
</dbReference>
<dbReference type="InterPro" id="IPR023120">
    <property type="entry name" value="WHTH_transcript_rep_HrcA_IDD"/>
</dbReference>
<reference evidence="7 8" key="1">
    <citation type="submission" date="2016-11" db="EMBL/GenBank/DDBJ databases">
        <authorList>
            <person name="Jaros S."/>
            <person name="Januszkiewicz K."/>
            <person name="Wedrychowicz H."/>
        </authorList>
    </citation>
    <scope>NUCLEOTIDE SEQUENCE [LARGE SCALE GENOMIC DNA]</scope>
    <source>
        <strain evidence="7 8">DSM 16010</strain>
    </source>
</reference>
<accession>A0A1M7BMY3</accession>
<dbReference type="GO" id="GO:0045892">
    <property type="term" value="P:negative regulation of DNA-templated transcription"/>
    <property type="evidence" value="ECO:0007669"/>
    <property type="project" value="UniProtKB-UniRule"/>
</dbReference>